<comment type="subcellular location">
    <subcellularLocation>
        <location evidence="1">Membrane</location>
        <topology evidence="1">Multi-pass membrane protein</topology>
    </subcellularLocation>
</comment>
<comment type="caution">
    <text evidence="9">The sequence shown here is derived from an EMBL/GenBank/DDBJ whole genome shotgun (WGS) entry which is preliminary data.</text>
</comment>
<feature type="transmembrane region" description="Helical" evidence="7">
    <location>
        <begin position="276"/>
        <end position="295"/>
    </location>
</feature>
<dbReference type="FunFam" id="1.20.1720.10:FF:000012">
    <property type="entry name" value="MFS toxin efflux pump (AflT)"/>
    <property type="match status" value="1"/>
</dbReference>
<evidence type="ECO:0000313" key="10">
    <source>
        <dbReference type="Proteomes" id="UP001175001"/>
    </source>
</evidence>
<dbReference type="InterPro" id="IPR011701">
    <property type="entry name" value="MFS"/>
</dbReference>
<proteinExistence type="predicted"/>
<dbReference type="Proteomes" id="UP001175001">
    <property type="component" value="Unassembled WGS sequence"/>
</dbReference>
<feature type="domain" description="Major facilitator superfamily (MFS) profile" evidence="8">
    <location>
        <begin position="78"/>
        <end position="578"/>
    </location>
</feature>
<sequence length="578" mass="60941">MSHSSIVEKHALEETPIDQSSTTQSSKPPSSQNLFNSQSTIQQSPEKAAPPPNTTLKEESDNVDNDGDYPTGVRLLTVIAALVLAMLLAVMDMTILATAIPHITDQFHSLDDVGWYASAFFMTVASSQSTWGKAYKYFDLKTVFLITIALFELGSLICGVAQNSVTLIAGRAVTGYGAAGVLAGCYTIVAFAVRPEQRPAFTGVLAATYGVGSSIAPVIGGALADKVSWRWCFYINLPIGGVSVAIILLTFKTPPLSRNEKDIGAPWSEKLKQMDLIGTFTIMAAVICLLLALQWGGVSKSWSSADVIGTLVGFGLISGAFVVLEYLQGNRALLVPHILKKRVVYVGCLVSFLLGGGEFTMIYYIPIYFQSILGVSAQESGVRNLAFIIAVTIFTVVSGAAITATGYFTPFIVLGAAMTTVGSGLMYTFSESSPSSEWIGYQVLAGIGIGLCFQAPIMAIQALADPEDVSASTAMVLFFQTMGGAFMVSGAQSAFTNTLVKNLAIHAPGVDVQVVIEAGATKLRETFSGDELAGILASYMAGLKVVFAIVIALTGGATVASLAMPWTSVKSRPTVAPL</sequence>
<dbReference type="InterPro" id="IPR036259">
    <property type="entry name" value="MFS_trans_sf"/>
</dbReference>
<dbReference type="CDD" id="cd17502">
    <property type="entry name" value="MFS_Azr1_MDR_like"/>
    <property type="match status" value="1"/>
</dbReference>
<feature type="transmembrane region" description="Helical" evidence="7">
    <location>
        <begin position="545"/>
        <end position="564"/>
    </location>
</feature>
<evidence type="ECO:0000259" key="8">
    <source>
        <dbReference type="PROSITE" id="PS50850"/>
    </source>
</evidence>
<dbReference type="FunFam" id="1.20.1250.20:FF:000196">
    <property type="entry name" value="MFS toxin efflux pump (AflT)"/>
    <property type="match status" value="1"/>
</dbReference>
<evidence type="ECO:0000256" key="4">
    <source>
        <dbReference type="ARBA" id="ARBA00022989"/>
    </source>
</evidence>
<feature type="compositionally biased region" description="Low complexity" evidence="6">
    <location>
        <begin position="19"/>
        <end position="32"/>
    </location>
</feature>
<dbReference type="PANTHER" id="PTHR23501:SF177">
    <property type="entry name" value="MAJOR FACILITATOR SUPERFAMILY (MFS) PROFILE DOMAIN-CONTAINING PROTEIN-RELATED"/>
    <property type="match status" value="1"/>
</dbReference>
<keyword evidence="10" id="KW-1185">Reference proteome</keyword>
<dbReference type="GO" id="GO:0022857">
    <property type="term" value="F:transmembrane transporter activity"/>
    <property type="evidence" value="ECO:0007669"/>
    <property type="project" value="InterPro"/>
</dbReference>
<dbReference type="PROSITE" id="PS50850">
    <property type="entry name" value="MFS"/>
    <property type="match status" value="1"/>
</dbReference>
<dbReference type="Pfam" id="PF07690">
    <property type="entry name" value="MFS_1"/>
    <property type="match status" value="1"/>
</dbReference>
<organism evidence="9 10">
    <name type="scientific">Lasiodiplodia hormozganensis</name>
    <dbReference type="NCBI Taxonomy" id="869390"/>
    <lineage>
        <taxon>Eukaryota</taxon>
        <taxon>Fungi</taxon>
        <taxon>Dikarya</taxon>
        <taxon>Ascomycota</taxon>
        <taxon>Pezizomycotina</taxon>
        <taxon>Dothideomycetes</taxon>
        <taxon>Dothideomycetes incertae sedis</taxon>
        <taxon>Botryosphaeriales</taxon>
        <taxon>Botryosphaeriaceae</taxon>
        <taxon>Lasiodiplodia</taxon>
    </lineage>
</organism>
<keyword evidence="5 7" id="KW-0472">Membrane</keyword>
<feature type="transmembrane region" description="Helical" evidence="7">
    <location>
        <begin position="441"/>
        <end position="464"/>
    </location>
</feature>
<dbReference type="AlphaFoldDB" id="A0AA40CPG8"/>
<evidence type="ECO:0000256" key="1">
    <source>
        <dbReference type="ARBA" id="ARBA00004141"/>
    </source>
</evidence>
<feature type="transmembrane region" description="Helical" evidence="7">
    <location>
        <begin position="143"/>
        <end position="162"/>
    </location>
</feature>
<feature type="transmembrane region" description="Helical" evidence="7">
    <location>
        <begin position="307"/>
        <end position="327"/>
    </location>
</feature>
<feature type="transmembrane region" description="Helical" evidence="7">
    <location>
        <begin position="174"/>
        <end position="193"/>
    </location>
</feature>
<dbReference type="InterPro" id="IPR020846">
    <property type="entry name" value="MFS_dom"/>
</dbReference>
<keyword evidence="3 7" id="KW-0812">Transmembrane</keyword>
<feature type="transmembrane region" description="Helical" evidence="7">
    <location>
        <begin position="113"/>
        <end position="131"/>
    </location>
</feature>
<gene>
    <name evidence="9" type="primary">gliA_1</name>
    <name evidence="9" type="ORF">DIS24_g8478</name>
</gene>
<feature type="transmembrane region" description="Helical" evidence="7">
    <location>
        <begin position="231"/>
        <end position="251"/>
    </location>
</feature>
<feature type="transmembrane region" description="Helical" evidence="7">
    <location>
        <begin position="75"/>
        <end position="101"/>
    </location>
</feature>
<evidence type="ECO:0000256" key="2">
    <source>
        <dbReference type="ARBA" id="ARBA00022448"/>
    </source>
</evidence>
<evidence type="ECO:0000256" key="3">
    <source>
        <dbReference type="ARBA" id="ARBA00022692"/>
    </source>
</evidence>
<evidence type="ECO:0000256" key="7">
    <source>
        <dbReference type="SAM" id="Phobius"/>
    </source>
</evidence>
<evidence type="ECO:0000256" key="5">
    <source>
        <dbReference type="ARBA" id="ARBA00023136"/>
    </source>
</evidence>
<keyword evidence="4 7" id="KW-1133">Transmembrane helix</keyword>
<reference evidence="9" key="1">
    <citation type="submission" date="2023-06" db="EMBL/GenBank/DDBJ databases">
        <title>Multi-omics analyses reveal the molecular pathogenesis toolkit of Lasiodiplodia hormozganensis, a cross-kingdom pathogen.</title>
        <authorList>
            <person name="Felix C."/>
            <person name="Meneses R."/>
            <person name="Goncalves M.F.M."/>
            <person name="Tilleman L."/>
            <person name="Duarte A.S."/>
            <person name="Jorrin-Novo J.V."/>
            <person name="Van De Peer Y."/>
            <person name="Deforce D."/>
            <person name="Van Nieuwerburgh F."/>
            <person name="Esteves A.C."/>
            <person name="Alves A."/>
        </authorList>
    </citation>
    <scope>NUCLEOTIDE SEQUENCE</scope>
    <source>
        <strain evidence="9">CBS 339.90</strain>
    </source>
</reference>
<dbReference type="SUPFAM" id="SSF103473">
    <property type="entry name" value="MFS general substrate transporter"/>
    <property type="match status" value="1"/>
</dbReference>
<feature type="transmembrane region" description="Helical" evidence="7">
    <location>
        <begin position="343"/>
        <end position="365"/>
    </location>
</feature>
<dbReference type="GO" id="GO:0005886">
    <property type="term" value="C:plasma membrane"/>
    <property type="evidence" value="ECO:0007669"/>
    <property type="project" value="TreeGrafter"/>
</dbReference>
<keyword evidence="2" id="KW-0813">Transport</keyword>
<evidence type="ECO:0000313" key="9">
    <source>
        <dbReference type="EMBL" id="KAK0644813.1"/>
    </source>
</evidence>
<evidence type="ECO:0000256" key="6">
    <source>
        <dbReference type="SAM" id="MobiDB-lite"/>
    </source>
</evidence>
<feature type="region of interest" description="Disordered" evidence="6">
    <location>
        <begin position="1"/>
        <end position="64"/>
    </location>
</feature>
<accession>A0AA40CPG8</accession>
<name>A0AA40CPG8_9PEZI</name>
<feature type="transmembrane region" description="Helical" evidence="7">
    <location>
        <begin position="476"/>
        <end position="495"/>
    </location>
</feature>
<dbReference type="EMBL" id="JAUJDW010000063">
    <property type="protein sequence ID" value="KAK0644813.1"/>
    <property type="molecule type" value="Genomic_DNA"/>
</dbReference>
<feature type="compositionally biased region" description="Polar residues" evidence="6">
    <location>
        <begin position="33"/>
        <end position="45"/>
    </location>
</feature>
<feature type="transmembrane region" description="Helical" evidence="7">
    <location>
        <begin position="385"/>
        <end position="404"/>
    </location>
</feature>
<protein>
    <submittedName>
        <fullName evidence="9">MFS gliotoxin efflux transporter gliA</fullName>
    </submittedName>
</protein>
<dbReference type="Gene3D" id="1.20.1720.10">
    <property type="entry name" value="Multidrug resistance protein D"/>
    <property type="match status" value="1"/>
</dbReference>
<feature type="compositionally biased region" description="Basic and acidic residues" evidence="6">
    <location>
        <begin position="1"/>
        <end position="13"/>
    </location>
</feature>
<dbReference type="PANTHER" id="PTHR23501">
    <property type="entry name" value="MAJOR FACILITATOR SUPERFAMILY"/>
    <property type="match status" value="1"/>
</dbReference>
<dbReference type="Gene3D" id="1.20.1250.20">
    <property type="entry name" value="MFS general substrate transporter like domains"/>
    <property type="match status" value="1"/>
</dbReference>
<feature type="transmembrane region" description="Helical" evidence="7">
    <location>
        <begin position="411"/>
        <end position="429"/>
    </location>
</feature>
<feature type="transmembrane region" description="Helical" evidence="7">
    <location>
        <begin position="200"/>
        <end position="219"/>
    </location>
</feature>